<dbReference type="SUPFAM" id="SSF50447">
    <property type="entry name" value="Translation proteins"/>
    <property type="match status" value="1"/>
</dbReference>
<dbReference type="FunFam" id="3.40.50.300:FF:000091">
    <property type="entry name" value="Probable GTP-binding protein 1"/>
    <property type="match status" value="1"/>
</dbReference>
<dbReference type="SUPFAM" id="SSF52540">
    <property type="entry name" value="P-loop containing nucleoside triphosphate hydrolases"/>
    <property type="match status" value="1"/>
</dbReference>
<feature type="compositionally biased region" description="Basic residues" evidence="4">
    <location>
        <begin position="578"/>
        <end position="593"/>
    </location>
</feature>
<name>A0A2A2LK90_9BILA</name>
<dbReference type="Proteomes" id="UP000218231">
    <property type="component" value="Unassembled WGS sequence"/>
</dbReference>
<evidence type="ECO:0000313" key="6">
    <source>
        <dbReference type="EMBL" id="PAV86631.1"/>
    </source>
</evidence>
<dbReference type="InterPro" id="IPR004161">
    <property type="entry name" value="EFTu-like_2"/>
</dbReference>
<dbReference type="InterPro" id="IPR035531">
    <property type="entry name" value="GTPBP1-like"/>
</dbReference>
<dbReference type="STRING" id="2018661.A0A2A2LK90"/>
<dbReference type="PANTHER" id="PTHR43721">
    <property type="entry name" value="ELONGATION FACTOR TU-RELATED"/>
    <property type="match status" value="1"/>
</dbReference>
<keyword evidence="2" id="KW-0547">Nucleotide-binding</keyword>
<dbReference type="FunFam" id="2.40.30.10:FF:000084">
    <property type="entry name" value="GTP-binding elongation factor Tu family"/>
    <property type="match status" value="1"/>
</dbReference>
<keyword evidence="7" id="KW-1185">Reference proteome</keyword>
<comment type="similarity">
    <text evidence="1">Belongs to the TRAFAC class translation factor GTPase superfamily. Classic translation factor GTPase family. EF-Tu/EF-1A subfamily.</text>
</comment>
<dbReference type="Pfam" id="PF03144">
    <property type="entry name" value="GTP_EFTU_D2"/>
    <property type="match status" value="1"/>
</dbReference>
<dbReference type="FunFam" id="2.40.30.10:FF:000014">
    <property type="entry name" value="Probable GTP-binding protein 1"/>
    <property type="match status" value="1"/>
</dbReference>
<comment type="caution">
    <text evidence="6">The sequence shown here is derived from an EMBL/GenBank/DDBJ whole genome shotgun (WGS) entry which is preliminary data.</text>
</comment>
<reference evidence="6 7" key="1">
    <citation type="journal article" date="2017" name="Curr. Biol.">
        <title>Genome architecture and evolution of a unichromosomal asexual nematode.</title>
        <authorList>
            <person name="Fradin H."/>
            <person name="Zegar C."/>
            <person name="Gutwein M."/>
            <person name="Lucas J."/>
            <person name="Kovtun M."/>
            <person name="Corcoran D."/>
            <person name="Baugh L.R."/>
            <person name="Kiontke K."/>
            <person name="Gunsalus K."/>
            <person name="Fitch D.H."/>
            <person name="Piano F."/>
        </authorList>
    </citation>
    <scope>NUCLEOTIDE SEQUENCE [LARGE SCALE GENOMIC DNA]</scope>
    <source>
        <strain evidence="6">PF1309</strain>
    </source>
</reference>
<evidence type="ECO:0000313" key="7">
    <source>
        <dbReference type="Proteomes" id="UP000218231"/>
    </source>
</evidence>
<dbReference type="EMBL" id="LIAE01006652">
    <property type="protein sequence ID" value="PAV86631.1"/>
    <property type="molecule type" value="Genomic_DNA"/>
</dbReference>
<keyword evidence="3" id="KW-0342">GTP-binding</keyword>
<organism evidence="6 7">
    <name type="scientific">Diploscapter pachys</name>
    <dbReference type="NCBI Taxonomy" id="2018661"/>
    <lineage>
        <taxon>Eukaryota</taxon>
        <taxon>Metazoa</taxon>
        <taxon>Ecdysozoa</taxon>
        <taxon>Nematoda</taxon>
        <taxon>Chromadorea</taxon>
        <taxon>Rhabditida</taxon>
        <taxon>Rhabditina</taxon>
        <taxon>Rhabditomorpha</taxon>
        <taxon>Rhabditoidea</taxon>
        <taxon>Rhabditidae</taxon>
        <taxon>Diploscapter</taxon>
    </lineage>
</organism>
<protein>
    <recommendedName>
        <fullName evidence="5">Tr-type G domain-containing protein</fullName>
    </recommendedName>
</protein>
<proteinExistence type="inferred from homology"/>
<evidence type="ECO:0000259" key="5">
    <source>
        <dbReference type="PROSITE" id="PS51722"/>
    </source>
</evidence>
<accession>A0A2A2LK90</accession>
<evidence type="ECO:0000256" key="1">
    <source>
        <dbReference type="ARBA" id="ARBA00007249"/>
    </source>
</evidence>
<dbReference type="CDD" id="cd03708">
    <property type="entry name" value="GTPBP_III"/>
    <property type="match status" value="1"/>
</dbReference>
<dbReference type="Pfam" id="PF00009">
    <property type="entry name" value="GTP_EFTU"/>
    <property type="match status" value="1"/>
</dbReference>
<feature type="region of interest" description="Disordered" evidence="4">
    <location>
        <begin position="569"/>
        <end position="634"/>
    </location>
</feature>
<dbReference type="InterPro" id="IPR050055">
    <property type="entry name" value="EF-Tu_GTPase"/>
</dbReference>
<dbReference type="OrthoDB" id="248233at2759"/>
<dbReference type="InterPro" id="IPR009000">
    <property type="entry name" value="Transl_B-barrel_sf"/>
</dbReference>
<evidence type="ECO:0000256" key="2">
    <source>
        <dbReference type="ARBA" id="ARBA00022741"/>
    </source>
</evidence>
<dbReference type="InterPro" id="IPR009001">
    <property type="entry name" value="Transl_elong_EF1A/Init_IF2_C"/>
</dbReference>
<feature type="domain" description="Tr-type G" evidence="5">
    <location>
        <begin position="155"/>
        <end position="384"/>
    </location>
</feature>
<feature type="compositionally biased region" description="Basic and acidic residues" evidence="4">
    <location>
        <begin position="599"/>
        <end position="627"/>
    </location>
</feature>
<dbReference type="InterPro" id="IPR027417">
    <property type="entry name" value="P-loop_NTPase"/>
</dbReference>
<dbReference type="PANTHER" id="PTHR43721:SF9">
    <property type="entry name" value="GTP-BINDING PROTEIN 1"/>
    <property type="match status" value="1"/>
</dbReference>
<feature type="region of interest" description="Disordered" evidence="4">
    <location>
        <begin position="1"/>
        <end position="51"/>
    </location>
</feature>
<dbReference type="Gene3D" id="2.40.30.10">
    <property type="entry name" value="Translation factors"/>
    <property type="match status" value="2"/>
</dbReference>
<dbReference type="EMBL" id="LIAE01006652">
    <property type="protein sequence ID" value="PAV86630.1"/>
    <property type="molecule type" value="Genomic_DNA"/>
</dbReference>
<dbReference type="GO" id="GO:0003746">
    <property type="term" value="F:translation elongation factor activity"/>
    <property type="evidence" value="ECO:0007669"/>
    <property type="project" value="TreeGrafter"/>
</dbReference>
<evidence type="ECO:0000256" key="4">
    <source>
        <dbReference type="SAM" id="MobiDB-lite"/>
    </source>
</evidence>
<dbReference type="Gene3D" id="3.40.50.300">
    <property type="entry name" value="P-loop containing nucleotide triphosphate hydrolases"/>
    <property type="match status" value="1"/>
</dbReference>
<gene>
    <name evidence="6" type="ORF">WR25_23325</name>
</gene>
<dbReference type="SUPFAM" id="SSF50465">
    <property type="entry name" value="EF-Tu/eEF-1alpha/eIF2-gamma C-terminal domain"/>
    <property type="match status" value="1"/>
</dbReference>
<dbReference type="PROSITE" id="PS51722">
    <property type="entry name" value="G_TR_2"/>
    <property type="match status" value="1"/>
</dbReference>
<sequence>MTDRISNGDSGGSAQQSGGKAEDRTKLNPPSKMNAEGLAGLYDSDNEDDMEEKGLDSTFLVRNDSKEVEKYVIHLKKLLVEGEGETVIELGIPIPSSSQKDVGIPEKDFEKAMKNHDEILKQIPAIGTAISGIRKNGTKCTQVHMIRDPPREEEFIEVRVAVVGNVDAGKSTLLGVLTHATLDDGRGAARTKLFRHKHEFESGRTSSVGNDILGFGVHGEVVNKPDPHNNKLDWVQIDRDCSKLITFIDLAGHEKYLKTTIFGMTGHNPDYTMLMVGSNMGIIGTTKEHLSLALSLQVPVFIVVTKIDMCPPQVLEETMQNISRLIKSVKKIGVIVRTMDDVISAAANLPSKRVCPIFQVSNVTGTNLDLLKSFMNIIPLRRSLSENDPAHFQIDDVYWVEGVGTVVSGTCLAGVIRLNDVLLLGPNSLGEFNQIPIKSIHRKRMPVSVVRCGQTASFALRKISKREVRKGMVLVDPRSNPTACIQFQADILILHHPTTIRTNYQAMLHIGSVRQTATLVSMGKELLRTGDRDRATFRFIRLPEFIKPGTRMVFREGRTKAVGTVVEVSPQEPTQAKTKQKERVHKQLFKKGPKPPNNMRRDKDKEKEDGEKKQEEMKTEAVGDEHAAAGTSAK</sequence>
<evidence type="ECO:0000256" key="3">
    <source>
        <dbReference type="ARBA" id="ARBA00023134"/>
    </source>
</evidence>
<dbReference type="InterPro" id="IPR000795">
    <property type="entry name" value="T_Tr_GTP-bd_dom"/>
</dbReference>
<dbReference type="AlphaFoldDB" id="A0A2A2LK90"/>
<dbReference type="CDD" id="cd04165">
    <property type="entry name" value="GTPBP1_like"/>
    <property type="match status" value="1"/>
</dbReference>
<dbReference type="GO" id="GO:0005525">
    <property type="term" value="F:GTP binding"/>
    <property type="evidence" value="ECO:0007669"/>
    <property type="project" value="UniProtKB-KW"/>
</dbReference>
<dbReference type="GO" id="GO:0003924">
    <property type="term" value="F:GTPase activity"/>
    <property type="evidence" value="ECO:0007669"/>
    <property type="project" value="InterPro"/>
</dbReference>
<dbReference type="CDD" id="cd03694">
    <property type="entry name" value="GTPBP_II"/>
    <property type="match status" value="1"/>
</dbReference>